<dbReference type="PATRIC" id="fig|1300342.3.peg.2255"/>
<dbReference type="EMBL" id="CP015249">
    <property type="protein sequence ID" value="ANB18322.1"/>
    <property type="molecule type" value="Genomic_DNA"/>
</dbReference>
<organism evidence="3 4">
    <name type="scientific">Dokdonella koreensis DS-123</name>
    <dbReference type="NCBI Taxonomy" id="1300342"/>
    <lineage>
        <taxon>Bacteria</taxon>
        <taxon>Pseudomonadati</taxon>
        <taxon>Pseudomonadota</taxon>
        <taxon>Gammaproteobacteria</taxon>
        <taxon>Lysobacterales</taxon>
        <taxon>Rhodanobacteraceae</taxon>
        <taxon>Dokdonella</taxon>
    </lineage>
</organism>
<evidence type="ECO:0000313" key="4">
    <source>
        <dbReference type="Proteomes" id="UP000076830"/>
    </source>
</evidence>
<gene>
    <name evidence="3" type="ORF">I596_2312</name>
</gene>
<evidence type="ECO:0000313" key="3">
    <source>
        <dbReference type="EMBL" id="ANB18322.1"/>
    </source>
</evidence>
<dbReference type="InterPro" id="IPR012938">
    <property type="entry name" value="Glc/Sorbosone_DH"/>
</dbReference>
<dbReference type="STRING" id="1300342.I596_2312"/>
<dbReference type="KEGG" id="dko:I596_2312"/>
<keyword evidence="4" id="KW-1185">Reference proteome</keyword>
<reference evidence="3 4" key="1">
    <citation type="submission" date="2016-04" db="EMBL/GenBank/DDBJ databases">
        <title>Complete genome sequence of Dokdonella koreensis DS-123T.</title>
        <authorList>
            <person name="Kim J.F."/>
            <person name="Lee H."/>
            <person name="Kwak M.-J."/>
        </authorList>
    </citation>
    <scope>NUCLEOTIDE SEQUENCE [LARGE SCALE GENOMIC DNA]</scope>
    <source>
        <strain evidence="3 4">DS-123</strain>
    </source>
</reference>
<feature type="domain" description="Glucose/Sorbosone dehydrogenase" evidence="2">
    <location>
        <begin position="47"/>
        <end position="184"/>
    </location>
</feature>
<name>A0A161HRD7_9GAMM</name>
<sequence length="439" mass="46575">MAKVARWIILAAVAACPVAVPAQTAPADLDLVRVGGTIPDPVAVRAPHDGSGRLFVVSQRGSVHVVRHDGSVAPTPFVSVPVSFDSISGLLGLAFHPNFGRPGLAHNDEFYVAAVRPASDPRLGTSPDEVLLRYRVSSDPDVADPASTLVLRLASNGAAHFGGDLHFAPDGMLVMSTGDGGQQNGTHGFAECLWKKPADANPASCGSSSATPQYFLRGKMLRIDVDRRGATATAEMCGSVAGAAAEYAIPADNPHVGSAGTCDEIWLHGFRNPWRFSFDRATGDLWIGDVGQFVREEIDLRRAGSVEPLFYGWRCMEGTSVFNTANICQPPLPPNVLPVIDYARAGARCAITGGFRFRGPVRALQGMYLFADSCSSEILFAKPGAGDAWDVSVWRDDADGYGTYSGFGEDEAGNLYVAHTAGDAIYRISSQEIMKGGFD</sequence>
<dbReference type="InterPro" id="IPR011041">
    <property type="entry name" value="Quinoprot_gluc/sorb_DH_b-prop"/>
</dbReference>
<feature type="chain" id="PRO_5007823391" evidence="1">
    <location>
        <begin position="23"/>
        <end position="439"/>
    </location>
</feature>
<proteinExistence type="predicted"/>
<evidence type="ECO:0000259" key="2">
    <source>
        <dbReference type="Pfam" id="PF07995"/>
    </source>
</evidence>
<dbReference type="RefSeq" id="WP_083965514.1">
    <property type="nucleotide sequence ID" value="NZ_CP015249.1"/>
</dbReference>
<dbReference type="Gene3D" id="2.120.10.30">
    <property type="entry name" value="TolB, C-terminal domain"/>
    <property type="match status" value="1"/>
</dbReference>
<feature type="signal peptide" evidence="1">
    <location>
        <begin position="1"/>
        <end position="22"/>
    </location>
</feature>
<dbReference type="AlphaFoldDB" id="A0A161HRD7"/>
<dbReference type="InterPro" id="IPR011042">
    <property type="entry name" value="6-blade_b-propeller_TolB-like"/>
</dbReference>
<feature type="domain" description="Glucose/Sorbosone dehydrogenase" evidence="2">
    <location>
        <begin position="227"/>
        <end position="324"/>
    </location>
</feature>
<dbReference type="OrthoDB" id="338827at2"/>
<accession>A0A161HRD7</accession>
<evidence type="ECO:0000256" key="1">
    <source>
        <dbReference type="SAM" id="SignalP"/>
    </source>
</evidence>
<dbReference type="PANTHER" id="PTHR19328:SF75">
    <property type="entry name" value="ALDOSE SUGAR DEHYDROGENASE YLII"/>
    <property type="match status" value="1"/>
</dbReference>
<dbReference type="Pfam" id="PF07995">
    <property type="entry name" value="GSDH"/>
    <property type="match status" value="2"/>
</dbReference>
<protein>
    <submittedName>
        <fullName evidence="3">Por secretion system C-terminal sorting domain containing protein</fullName>
    </submittedName>
</protein>
<dbReference type="PANTHER" id="PTHR19328">
    <property type="entry name" value="HEDGEHOG-INTERACTING PROTEIN"/>
    <property type="match status" value="1"/>
</dbReference>
<keyword evidence="1" id="KW-0732">Signal</keyword>
<dbReference type="SUPFAM" id="SSF50952">
    <property type="entry name" value="Soluble quinoprotein glucose dehydrogenase"/>
    <property type="match status" value="1"/>
</dbReference>
<dbReference type="Proteomes" id="UP000076830">
    <property type="component" value="Chromosome"/>
</dbReference>